<dbReference type="Proteomes" id="UP000464577">
    <property type="component" value="Chromosome"/>
</dbReference>
<accession>A0A6P1VUF1</accession>
<evidence type="ECO:0000256" key="1">
    <source>
        <dbReference type="SAM" id="Coils"/>
    </source>
</evidence>
<keyword evidence="1" id="KW-0175">Coiled coil</keyword>
<dbReference type="RefSeq" id="WP_162386009.1">
    <property type="nucleotide sequence ID" value="NZ_CP045997.1"/>
</dbReference>
<feature type="region of interest" description="Disordered" evidence="2">
    <location>
        <begin position="76"/>
        <end position="115"/>
    </location>
</feature>
<keyword evidence="4" id="KW-1185">Reference proteome</keyword>
<reference evidence="3 4" key="1">
    <citation type="submission" date="2019-11" db="EMBL/GenBank/DDBJ databases">
        <title>Spirosoma endbachense sp. nov., isolated from a natural salt meadow.</title>
        <authorList>
            <person name="Rojas J."/>
            <person name="Ambika Manirajan B."/>
            <person name="Ratering S."/>
            <person name="Suarez C."/>
            <person name="Geissler-Plaum R."/>
            <person name="Schnell S."/>
        </authorList>
    </citation>
    <scope>NUCLEOTIDE SEQUENCE [LARGE SCALE GENOMIC DNA]</scope>
    <source>
        <strain evidence="3 4">I-24</strain>
    </source>
</reference>
<organism evidence="3 4">
    <name type="scientific">Spirosoma endbachense</name>
    <dbReference type="NCBI Taxonomy" id="2666025"/>
    <lineage>
        <taxon>Bacteria</taxon>
        <taxon>Pseudomonadati</taxon>
        <taxon>Bacteroidota</taxon>
        <taxon>Cytophagia</taxon>
        <taxon>Cytophagales</taxon>
        <taxon>Cytophagaceae</taxon>
        <taxon>Spirosoma</taxon>
    </lineage>
</organism>
<feature type="compositionally biased region" description="Basic and acidic residues" evidence="2">
    <location>
        <begin position="35"/>
        <end position="50"/>
    </location>
</feature>
<sequence>MDTILLVIGVVGLSISGWVLRGYFLNTPSAIPSADKQHRGSVVDRAESGQEKPITYVTSQEHQQVLTRLAELEKGGYSPTIKENGTGQPTDTTEPQASTTTGSTASQEKETKADELELSEAWKEIYALKQAYRLEREKESEIDYEREQILFDLSQGYDGRFTESSAPTELSEEDRMNQRILDNQLEDGEELTLYQERMNELATLTKEVLLTRLEEKDNQLREQQERHQAALLTIISTLIERLPGDVNVKSVVQSSYVAASKEISNEEGEANRVSFAEMFHQHVRN</sequence>
<feature type="coiled-coil region" evidence="1">
    <location>
        <begin position="206"/>
        <end position="233"/>
    </location>
</feature>
<evidence type="ECO:0000256" key="2">
    <source>
        <dbReference type="SAM" id="MobiDB-lite"/>
    </source>
</evidence>
<protein>
    <submittedName>
        <fullName evidence="3">Uncharacterized protein</fullName>
    </submittedName>
</protein>
<feature type="compositionally biased region" description="Low complexity" evidence="2">
    <location>
        <begin position="97"/>
        <end position="106"/>
    </location>
</feature>
<evidence type="ECO:0000313" key="4">
    <source>
        <dbReference type="Proteomes" id="UP000464577"/>
    </source>
</evidence>
<feature type="compositionally biased region" description="Polar residues" evidence="2">
    <location>
        <begin position="81"/>
        <end position="96"/>
    </location>
</feature>
<feature type="region of interest" description="Disordered" evidence="2">
    <location>
        <begin position="31"/>
        <end position="51"/>
    </location>
</feature>
<dbReference type="EMBL" id="CP045997">
    <property type="protein sequence ID" value="QHV95600.1"/>
    <property type="molecule type" value="Genomic_DNA"/>
</dbReference>
<dbReference type="KEGG" id="senf:GJR95_11555"/>
<evidence type="ECO:0000313" key="3">
    <source>
        <dbReference type="EMBL" id="QHV95600.1"/>
    </source>
</evidence>
<dbReference type="AlphaFoldDB" id="A0A6P1VUF1"/>
<gene>
    <name evidence="3" type="ORF">GJR95_11555</name>
</gene>
<proteinExistence type="predicted"/>
<name>A0A6P1VUF1_9BACT</name>